<keyword evidence="6 7" id="KW-0472">Membrane</keyword>
<dbReference type="AlphaFoldDB" id="A0A1H0CEM8"/>
<name>A0A1H0CEM8_9RHOB</name>
<dbReference type="InterPro" id="IPR023408">
    <property type="entry name" value="MscS_beta-dom_sf"/>
</dbReference>
<feature type="transmembrane region" description="Helical" evidence="7">
    <location>
        <begin position="173"/>
        <end position="191"/>
    </location>
</feature>
<keyword evidence="5 7" id="KW-1133">Transmembrane helix</keyword>
<dbReference type="Gene3D" id="1.10.287.1260">
    <property type="match status" value="1"/>
</dbReference>
<dbReference type="InterPro" id="IPR011014">
    <property type="entry name" value="MscS_channel_TM-2"/>
</dbReference>
<comment type="caution">
    <text evidence="7">Lacks conserved residue(s) required for the propagation of feature annotation.</text>
</comment>
<keyword evidence="7" id="KW-0407">Ion channel</keyword>
<dbReference type="Pfam" id="PF04972">
    <property type="entry name" value="BON"/>
    <property type="match status" value="1"/>
</dbReference>
<proteinExistence type="inferred from homology"/>
<dbReference type="Gene3D" id="2.30.30.60">
    <property type="match status" value="1"/>
</dbReference>
<keyword evidence="3" id="KW-1003">Cell membrane</keyword>
<evidence type="ECO:0000256" key="1">
    <source>
        <dbReference type="ARBA" id="ARBA00004651"/>
    </source>
</evidence>
<dbReference type="GO" id="GO:0008381">
    <property type="term" value="F:mechanosensitive monoatomic ion channel activity"/>
    <property type="evidence" value="ECO:0007669"/>
    <property type="project" value="InterPro"/>
</dbReference>
<dbReference type="InterPro" id="IPR007055">
    <property type="entry name" value="BON_dom"/>
</dbReference>
<feature type="region of interest" description="Disordered" evidence="8">
    <location>
        <begin position="390"/>
        <end position="450"/>
    </location>
</feature>
<dbReference type="PROSITE" id="PS50914">
    <property type="entry name" value="BON"/>
    <property type="match status" value="1"/>
</dbReference>
<feature type="signal peptide" evidence="9">
    <location>
        <begin position="1"/>
        <end position="23"/>
    </location>
</feature>
<comment type="function">
    <text evidence="7">Mechanosensitive channel that participates in the regulation of osmotic pressure changes within the cell, opening in response to stretch forces in the membrane lipid bilayer, without the need for other proteins. Contributes to normal resistance to hypoosmotic shock. Forms an ion channel of 1.0 nanosiemens conductance with a slight preference for anions.</text>
</comment>
<keyword evidence="9" id="KW-0732">Signal</keyword>
<dbReference type="EMBL" id="FQZZ01000001">
    <property type="protein sequence ID" value="SHJ45326.1"/>
    <property type="molecule type" value="Genomic_DNA"/>
</dbReference>
<dbReference type="SUPFAM" id="SSF82861">
    <property type="entry name" value="Mechanosensitive channel protein MscS (YggB), transmembrane region"/>
    <property type="match status" value="1"/>
</dbReference>
<sequence length="450" mass="48630">MPHRLALALFLLLCLPLAHPATAQGSDQPTGTIAVADTAEQDAAIAVRIRNILSELAGYEDVTVTVSSGIVTLRGTTLEATEAARLNDLVGRVDGVVAIRNEVTETTDVGRRLDPAFERFRNRMVQMVNYTPLLAVAALAFLAVVLVGWLIARMRRPWDRLAPNAFIADIYRQVIRLGFVIGGLVIALDILGATALLSTILGAAGIIGLAIGFAVRDTVENFIASIMLSVRQPFRPNDAIEIGGDEGKVIRLTSRATILLSYDGNHIRIPNATVFKSRIVNYTRNPERRMLFDVGVGYGTDLAAAVHLAEETLNALPFVLAAPAVSVWTEQLNGSDITLRMTAWIDQRETSLTAARGEAIRQILAAFEAAGIEMPEPTYRVLTRDIAATTPATPAGPARPQPAPPAAPANDPAESLDVQAHAEQQLERIVEEEREDTAQEDLLQHDAPRE</sequence>
<dbReference type="GO" id="GO:0005886">
    <property type="term" value="C:plasma membrane"/>
    <property type="evidence" value="ECO:0007669"/>
    <property type="project" value="UniProtKB-SubCell"/>
</dbReference>
<organism evidence="11 12">
    <name type="scientific">Lutimaribacter pacificus</name>
    <dbReference type="NCBI Taxonomy" id="391948"/>
    <lineage>
        <taxon>Bacteria</taxon>
        <taxon>Pseudomonadati</taxon>
        <taxon>Pseudomonadota</taxon>
        <taxon>Alphaproteobacteria</taxon>
        <taxon>Rhodobacterales</taxon>
        <taxon>Roseobacteraceae</taxon>
        <taxon>Lutimaribacter</taxon>
    </lineage>
</organism>
<dbReference type="Pfam" id="PF21082">
    <property type="entry name" value="MS_channel_3rd"/>
    <property type="match status" value="1"/>
</dbReference>
<evidence type="ECO:0000256" key="2">
    <source>
        <dbReference type="ARBA" id="ARBA00008017"/>
    </source>
</evidence>
<evidence type="ECO:0000256" key="8">
    <source>
        <dbReference type="SAM" id="MobiDB-lite"/>
    </source>
</evidence>
<keyword evidence="7" id="KW-0813">Transport</keyword>
<feature type="transmembrane region" description="Helical" evidence="7">
    <location>
        <begin position="130"/>
        <end position="152"/>
    </location>
</feature>
<keyword evidence="12" id="KW-1185">Reference proteome</keyword>
<dbReference type="RefSeq" id="WP_149786788.1">
    <property type="nucleotide sequence ID" value="NZ_FNIO01000001.1"/>
</dbReference>
<feature type="transmembrane region" description="Helical" evidence="7">
    <location>
        <begin position="197"/>
        <end position="215"/>
    </location>
</feature>
<dbReference type="Gene3D" id="3.30.1340.30">
    <property type="match status" value="1"/>
</dbReference>
<dbReference type="Proteomes" id="UP000324252">
    <property type="component" value="Unassembled WGS sequence"/>
</dbReference>
<comment type="similarity">
    <text evidence="2 7">Belongs to the MscS (TC 1.A.23) family.</text>
</comment>
<protein>
    <recommendedName>
        <fullName evidence="7">Small-conductance mechanosensitive channel</fullName>
    </recommendedName>
</protein>
<dbReference type="SUPFAM" id="SSF50182">
    <property type="entry name" value="Sm-like ribonucleoproteins"/>
    <property type="match status" value="1"/>
</dbReference>
<feature type="compositionally biased region" description="Pro residues" evidence="8">
    <location>
        <begin position="397"/>
        <end position="407"/>
    </location>
</feature>
<dbReference type="InterPro" id="IPR010920">
    <property type="entry name" value="LSM_dom_sf"/>
</dbReference>
<dbReference type="PANTHER" id="PTHR30221:SF1">
    <property type="entry name" value="SMALL-CONDUCTANCE MECHANOSENSITIVE CHANNEL"/>
    <property type="match status" value="1"/>
</dbReference>
<gene>
    <name evidence="11" type="ORF">SAMN05444142_101304</name>
</gene>
<evidence type="ECO:0000256" key="9">
    <source>
        <dbReference type="SAM" id="SignalP"/>
    </source>
</evidence>
<feature type="domain" description="BON" evidence="10">
    <location>
        <begin position="41"/>
        <end position="107"/>
    </location>
</feature>
<dbReference type="InterPro" id="IPR011066">
    <property type="entry name" value="MscS_channel_C_sf"/>
</dbReference>
<keyword evidence="7" id="KW-0406">Ion transport</keyword>
<dbReference type="OrthoDB" id="9793781at2"/>
<feature type="chain" id="PRO_5015064442" description="Small-conductance mechanosensitive channel" evidence="9">
    <location>
        <begin position="24"/>
        <end position="450"/>
    </location>
</feature>
<evidence type="ECO:0000313" key="11">
    <source>
        <dbReference type="EMBL" id="SHJ45326.1"/>
    </source>
</evidence>
<keyword evidence="4 7" id="KW-0812">Transmembrane</keyword>
<evidence type="ECO:0000256" key="5">
    <source>
        <dbReference type="ARBA" id="ARBA00022989"/>
    </source>
</evidence>
<dbReference type="InterPro" id="IPR045275">
    <property type="entry name" value="MscS_archaea/bacteria_type"/>
</dbReference>
<dbReference type="Gene3D" id="3.30.70.100">
    <property type="match status" value="1"/>
</dbReference>
<evidence type="ECO:0000256" key="3">
    <source>
        <dbReference type="ARBA" id="ARBA00022475"/>
    </source>
</evidence>
<comment type="subunit">
    <text evidence="7">Homoheptamer.</text>
</comment>
<evidence type="ECO:0000256" key="4">
    <source>
        <dbReference type="ARBA" id="ARBA00022692"/>
    </source>
</evidence>
<evidence type="ECO:0000256" key="7">
    <source>
        <dbReference type="RuleBase" id="RU369025"/>
    </source>
</evidence>
<dbReference type="InterPro" id="IPR006685">
    <property type="entry name" value="MscS_channel_2nd"/>
</dbReference>
<accession>A0A1H0CEM8</accession>
<dbReference type="InterPro" id="IPR049278">
    <property type="entry name" value="MS_channel_C"/>
</dbReference>
<keyword evidence="7" id="KW-0997">Cell inner membrane</keyword>
<comment type="subcellular location">
    <subcellularLocation>
        <location evidence="7">Cell inner membrane</location>
        <topology evidence="7">Multi-pass membrane protein</topology>
    </subcellularLocation>
    <subcellularLocation>
        <location evidence="1">Cell membrane</location>
        <topology evidence="1">Multi-pass membrane protein</topology>
    </subcellularLocation>
</comment>
<dbReference type="Pfam" id="PF00924">
    <property type="entry name" value="MS_channel_2nd"/>
    <property type="match status" value="1"/>
</dbReference>
<dbReference type="PANTHER" id="PTHR30221">
    <property type="entry name" value="SMALL-CONDUCTANCE MECHANOSENSITIVE CHANNEL"/>
    <property type="match status" value="1"/>
</dbReference>
<dbReference type="SUPFAM" id="SSF82689">
    <property type="entry name" value="Mechanosensitive channel protein MscS (YggB), C-terminal domain"/>
    <property type="match status" value="1"/>
</dbReference>
<evidence type="ECO:0000256" key="6">
    <source>
        <dbReference type="ARBA" id="ARBA00023136"/>
    </source>
</evidence>
<evidence type="ECO:0000259" key="10">
    <source>
        <dbReference type="PROSITE" id="PS50914"/>
    </source>
</evidence>
<evidence type="ECO:0000313" key="12">
    <source>
        <dbReference type="Proteomes" id="UP000324252"/>
    </source>
</evidence>
<reference evidence="11 12" key="1">
    <citation type="submission" date="2016-11" db="EMBL/GenBank/DDBJ databases">
        <authorList>
            <person name="Varghese N."/>
            <person name="Submissions S."/>
        </authorList>
    </citation>
    <scope>NUCLEOTIDE SEQUENCE [LARGE SCALE GENOMIC DNA]</scope>
    <source>
        <strain evidence="11 12">DSM 29620</strain>
    </source>
</reference>